<dbReference type="EMBL" id="RWJN01000065">
    <property type="protein sequence ID" value="TCD68485.1"/>
    <property type="molecule type" value="Genomic_DNA"/>
</dbReference>
<evidence type="ECO:0000256" key="1">
    <source>
        <dbReference type="SAM" id="MobiDB-lite"/>
    </source>
</evidence>
<feature type="compositionally biased region" description="Low complexity" evidence="1">
    <location>
        <begin position="769"/>
        <end position="781"/>
    </location>
</feature>
<evidence type="ECO:0000313" key="2">
    <source>
        <dbReference type="EMBL" id="TCD68485.1"/>
    </source>
</evidence>
<dbReference type="AlphaFoldDB" id="A0A4R0RQL0"/>
<accession>A0A4R0RQL0</accession>
<proteinExistence type="predicted"/>
<gene>
    <name evidence="2" type="ORF">EIP91_010660</name>
</gene>
<organism evidence="2 3">
    <name type="scientific">Steccherinum ochraceum</name>
    <dbReference type="NCBI Taxonomy" id="92696"/>
    <lineage>
        <taxon>Eukaryota</taxon>
        <taxon>Fungi</taxon>
        <taxon>Dikarya</taxon>
        <taxon>Basidiomycota</taxon>
        <taxon>Agaricomycotina</taxon>
        <taxon>Agaricomycetes</taxon>
        <taxon>Polyporales</taxon>
        <taxon>Steccherinaceae</taxon>
        <taxon>Steccherinum</taxon>
    </lineage>
</organism>
<name>A0A4R0RQL0_9APHY</name>
<reference evidence="2 3" key="1">
    <citation type="submission" date="2018-11" db="EMBL/GenBank/DDBJ databases">
        <title>Genome assembly of Steccherinum ochraceum LE-BIN_3174, the white-rot fungus of the Steccherinaceae family (The Residual Polyporoid clade, Polyporales, Basidiomycota).</title>
        <authorList>
            <person name="Fedorova T.V."/>
            <person name="Glazunova O.A."/>
            <person name="Landesman E.O."/>
            <person name="Moiseenko K.V."/>
            <person name="Psurtseva N.V."/>
            <person name="Savinova O.S."/>
            <person name="Shakhova N.V."/>
            <person name="Tyazhelova T.V."/>
            <person name="Vasina D.V."/>
        </authorList>
    </citation>
    <scope>NUCLEOTIDE SEQUENCE [LARGE SCALE GENOMIC DNA]</scope>
    <source>
        <strain evidence="2 3">LE-BIN_3174</strain>
    </source>
</reference>
<comment type="caution">
    <text evidence="2">The sequence shown here is derived from an EMBL/GenBank/DDBJ whole genome shotgun (WGS) entry which is preliminary data.</text>
</comment>
<dbReference type="Proteomes" id="UP000292702">
    <property type="component" value="Unassembled WGS sequence"/>
</dbReference>
<sequence>MSNVEKGGDRSAKNIVNQLRKFLPAAWDSDGPLAYDPDDLKHDTVRLDIDDQKFLDGVRPILQAWKEHATTSLEKVIFLLSQNYPKIEPLGAEALKDVDARIVALLNTAASECGFCVGLSTADCKLSGIVTVSRETEDDAWELAQEWSELYDREAKLGSLVDLEGSLLADDVAFDDEEETIAPELTEFLHLQDADREDWEGEWESSDEEHGADTHREYCRTAVVLWPALHSFSIRYGANGFQAACDAIVAFAPGTSRNGNQDIVEFILQSPEEPLLAAQASCHAALVWKDTALWSRAIAAGCKGSDVNVPPSMSIVDSLGLESVQSGMAKILSDQHSNTRRLLFVESLENSFVSVSGPDPLNSTVSLFLSAIRDSVLKSLRPPMAENQDHILLVRAAVKSGGLSLLVDTVIPQMKKLADTSFLVELAAEMIKHRTLGDAELVEAAAVDLLTVAVSMTAYKTLQSSTGSSASTSAPELCKKLLCACLPHSDQLAGEVLRNMIALDDPQAFAGGYVSRVVVPTLQYIGDELSSFTGTHFSTGVDGVMNFAFQHVPGGTDTPKQFARFLVPIACREGKWERFKKDYLPQYEYTWQADATALQPMLEELCRAHSTPTISSATKLAIRDVVIRLAENLAISNRPKSAILCDSVRYCVSVAVEWSKINDVSTSIFGGALNTVKSKRSIPYLFDQMHELALKNNALHELGPTFQCLLIRWVDQTDSTMKQKGKLMLKKLGQDNMALRNILGDHYDYVVGKIRGKGGENTPVGPTTPAGAADPSDGPPASKRRKVAVL</sequence>
<evidence type="ECO:0000313" key="3">
    <source>
        <dbReference type="Proteomes" id="UP000292702"/>
    </source>
</evidence>
<feature type="region of interest" description="Disordered" evidence="1">
    <location>
        <begin position="758"/>
        <end position="790"/>
    </location>
</feature>
<keyword evidence="3" id="KW-1185">Reference proteome</keyword>
<protein>
    <submittedName>
        <fullName evidence="2">Uncharacterized protein</fullName>
    </submittedName>
</protein>